<dbReference type="SUPFAM" id="SSF69593">
    <property type="entry name" value="Glycerol-3-phosphate (1)-acyltransferase"/>
    <property type="match status" value="1"/>
</dbReference>
<dbReference type="Proteomes" id="UP000033121">
    <property type="component" value="Unassembled WGS sequence"/>
</dbReference>
<dbReference type="PANTHER" id="PTHR10434:SF9">
    <property type="entry name" value="PHOSPHOLIPID_GLYCEROL ACYLTRANSFERASE DOMAIN-CONTAINING PROTEIN"/>
    <property type="match status" value="1"/>
</dbReference>
<gene>
    <name evidence="5" type="ORF">FPE01S_01_18460</name>
</gene>
<organism evidence="5 6">
    <name type="scientific">Flavihumibacter petaseus NBRC 106054</name>
    <dbReference type="NCBI Taxonomy" id="1220578"/>
    <lineage>
        <taxon>Bacteria</taxon>
        <taxon>Pseudomonadati</taxon>
        <taxon>Bacteroidota</taxon>
        <taxon>Chitinophagia</taxon>
        <taxon>Chitinophagales</taxon>
        <taxon>Chitinophagaceae</taxon>
        <taxon>Flavihumibacter</taxon>
    </lineage>
</organism>
<sequence length="197" mass="22150">MFSRAFWKLYWKLAGWKVKTAWQVPKDAWPGTLRQAIIAVAPHTSGWDVVTGMAARAVMPIPNAHYLAKKELFDGPFGWFFKASGGVPVDRGASTNLVDQVVEHFKTNSDFVLALSPEGTRKRVDRLKTGFWHIAKLAQVPIVLAGLDFKHKLLHFSEPFVPGDTPEHDWPKIIRFFAAMEGKHPENGLAHLQNQAQ</sequence>
<keyword evidence="2 5" id="KW-0808">Transferase</keyword>
<evidence type="ECO:0000259" key="4">
    <source>
        <dbReference type="SMART" id="SM00563"/>
    </source>
</evidence>
<evidence type="ECO:0000313" key="6">
    <source>
        <dbReference type="Proteomes" id="UP000033121"/>
    </source>
</evidence>
<comment type="caution">
    <text evidence="5">The sequence shown here is derived from an EMBL/GenBank/DDBJ whole genome shotgun (WGS) entry which is preliminary data.</text>
</comment>
<dbReference type="GO" id="GO:0006654">
    <property type="term" value="P:phosphatidic acid biosynthetic process"/>
    <property type="evidence" value="ECO:0007669"/>
    <property type="project" value="TreeGrafter"/>
</dbReference>
<comment type="pathway">
    <text evidence="1">Lipid metabolism.</text>
</comment>
<dbReference type="EMBL" id="BBWV01000001">
    <property type="protein sequence ID" value="GAO42828.1"/>
    <property type="molecule type" value="Genomic_DNA"/>
</dbReference>
<dbReference type="InterPro" id="IPR002123">
    <property type="entry name" value="Plipid/glycerol_acylTrfase"/>
</dbReference>
<evidence type="ECO:0000313" key="5">
    <source>
        <dbReference type="EMBL" id="GAO42828.1"/>
    </source>
</evidence>
<accession>A0A0E9MZ54</accession>
<evidence type="ECO:0000256" key="3">
    <source>
        <dbReference type="ARBA" id="ARBA00023315"/>
    </source>
</evidence>
<keyword evidence="6" id="KW-1185">Reference proteome</keyword>
<protein>
    <submittedName>
        <fullName evidence="5">Putative acyltransferase</fullName>
    </submittedName>
</protein>
<dbReference type="STRING" id="1220578.FPE01S_01_18460"/>
<name>A0A0E9MZ54_9BACT</name>
<dbReference type="PANTHER" id="PTHR10434">
    <property type="entry name" value="1-ACYL-SN-GLYCEROL-3-PHOSPHATE ACYLTRANSFERASE"/>
    <property type="match status" value="1"/>
</dbReference>
<dbReference type="GO" id="GO:0003841">
    <property type="term" value="F:1-acylglycerol-3-phosphate O-acyltransferase activity"/>
    <property type="evidence" value="ECO:0007669"/>
    <property type="project" value="TreeGrafter"/>
</dbReference>
<dbReference type="RefSeq" id="WP_046368424.1">
    <property type="nucleotide sequence ID" value="NZ_BBWV01000001.1"/>
</dbReference>
<evidence type="ECO:0000256" key="1">
    <source>
        <dbReference type="ARBA" id="ARBA00005189"/>
    </source>
</evidence>
<reference evidence="5 6" key="1">
    <citation type="submission" date="2015-04" db="EMBL/GenBank/DDBJ databases">
        <title>Whole genome shotgun sequence of Flavihumibacter petaseus NBRC 106054.</title>
        <authorList>
            <person name="Miyazawa S."/>
            <person name="Hosoyama A."/>
            <person name="Hashimoto M."/>
            <person name="Noguchi M."/>
            <person name="Tsuchikane K."/>
            <person name="Ohji S."/>
            <person name="Yamazoe A."/>
            <person name="Ichikawa N."/>
            <person name="Kimura A."/>
            <person name="Fujita N."/>
        </authorList>
    </citation>
    <scope>NUCLEOTIDE SEQUENCE [LARGE SCALE GENOMIC DNA]</scope>
    <source>
        <strain evidence="5 6">NBRC 106054</strain>
    </source>
</reference>
<feature type="domain" description="Phospholipid/glycerol acyltransferase" evidence="4">
    <location>
        <begin position="37"/>
        <end position="147"/>
    </location>
</feature>
<dbReference type="OrthoDB" id="9796839at2"/>
<dbReference type="Pfam" id="PF01553">
    <property type="entry name" value="Acyltransferase"/>
    <property type="match status" value="1"/>
</dbReference>
<keyword evidence="3 5" id="KW-0012">Acyltransferase</keyword>
<proteinExistence type="predicted"/>
<dbReference type="AlphaFoldDB" id="A0A0E9MZ54"/>
<evidence type="ECO:0000256" key="2">
    <source>
        <dbReference type="ARBA" id="ARBA00022679"/>
    </source>
</evidence>
<dbReference type="SMART" id="SM00563">
    <property type="entry name" value="PlsC"/>
    <property type="match status" value="1"/>
</dbReference>